<accession>A0A6A8M8R5</accession>
<evidence type="ECO:0000313" key="3">
    <source>
        <dbReference type="EMBL" id="MST69351.1"/>
    </source>
</evidence>
<sequence length="288" mass="33582">MYDLFKYVNRTGYDQIYNSLSPEHAAIFLGFVLGFVQMLRISRKPGKEKLLRRLEKISLFVMASGQGTYFVWFYITGTGGDKWPLYACRIASILLLFTYFVRWMPLEQFSIYTALYGGISSIFYSSPKPFAFPHVTRIAFFMTHIGLAYSALLRILNHDEEIDRRSLRGAQIINSIMIIVVLTIDMLFDWNYMFLMTPQLPTGYLNVPLPHYLQFLTTIGVIAVYFFAVFAAWLFARFLQQKFSPMHYKWEKLGPSVRKSSTPVAIRRIQNRRKQKTEEDDKSDITKA</sequence>
<feature type="transmembrane region" description="Helical" evidence="2">
    <location>
        <begin position="57"/>
        <end position="77"/>
    </location>
</feature>
<feature type="transmembrane region" description="Helical" evidence="2">
    <location>
        <begin position="169"/>
        <end position="192"/>
    </location>
</feature>
<dbReference type="Pfam" id="PF14808">
    <property type="entry name" value="TMEM164"/>
    <property type="match status" value="1"/>
</dbReference>
<dbReference type="RefSeq" id="WP_154572818.1">
    <property type="nucleotide sequence ID" value="NZ_VUNB01000005.1"/>
</dbReference>
<comment type="caution">
    <text evidence="3">The sequence shown here is derived from an EMBL/GenBank/DDBJ whole genome shotgun (WGS) entry which is preliminary data.</text>
</comment>
<gene>
    <name evidence="3" type="ORF">FYJ66_07080</name>
</gene>
<reference evidence="3" key="1">
    <citation type="submission" date="2019-09" db="EMBL/GenBank/DDBJ databases">
        <title>In-depth cultivation of the pig gut microbiome towards novel bacterial diversity and tailored functional studies.</title>
        <authorList>
            <person name="Wylensek D."/>
            <person name="Hitch T.C.A."/>
            <person name="Clavel T."/>
        </authorList>
    </citation>
    <scope>NUCLEOTIDE SEQUENCE</scope>
    <source>
        <strain evidence="3">RF-744-FAT-WT-3</strain>
    </source>
</reference>
<name>A0A6A8M8R5_9FIRM</name>
<feature type="transmembrane region" description="Helical" evidence="2">
    <location>
        <begin position="212"/>
        <end position="236"/>
    </location>
</feature>
<evidence type="ECO:0000256" key="2">
    <source>
        <dbReference type="SAM" id="Phobius"/>
    </source>
</evidence>
<organism evidence="3">
    <name type="scientific">Baileyella intestinalis</name>
    <dbReference type="NCBI Taxonomy" id="2606709"/>
    <lineage>
        <taxon>Bacteria</taxon>
        <taxon>Bacillati</taxon>
        <taxon>Bacillota</taxon>
        <taxon>Clostridia</taxon>
        <taxon>Peptostreptococcales</taxon>
        <taxon>Anaerovoracaceae</taxon>
        <taxon>Baileyella</taxon>
    </lineage>
</organism>
<protein>
    <submittedName>
        <fullName evidence="3">YwaF family protein</fullName>
    </submittedName>
</protein>
<keyword evidence="2" id="KW-1133">Transmembrane helix</keyword>
<feature type="compositionally biased region" description="Basic and acidic residues" evidence="1">
    <location>
        <begin position="276"/>
        <end position="288"/>
    </location>
</feature>
<dbReference type="AlphaFoldDB" id="A0A6A8M8R5"/>
<keyword evidence="2" id="KW-0812">Transmembrane</keyword>
<proteinExistence type="predicted"/>
<keyword evidence="2" id="KW-0472">Membrane</keyword>
<feature type="region of interest" description="Disordered" evidence="1">
    <location>
        <begin position="268"/>
        <end position="288"/>
    </location>
</feature>
<feature type="transmembrane region" description="Helical" evidence="2">
    <location>
        <begin position="83"/>
        <end position="102"/>
    </location>
</feature>
<evidence type="ECO:0000256" key="1">
    <source>
        <dbReference type="SAM" id="MobiDB-lite"/>
    </source>
</evidence>
<dbReference type="EMBL" id="VUNB01000005">
    <property type="protein sequence ID" value="MST69351.1"/>
    <property type="molecule type" value="Genomic_DNA"/>
</dbReference>
<feature type="transmembrane region" description="Helical" evidence="2">
    <location>
        <begin position="138"/>
        <end position="157"/>
    </location>
</feature>
<feature type="transmembrane region" description="Helical" evidence="2">
    <location>
        <begin position="20"/>
        <end position="36"/>
    </location>
</feature>